<dbReference type="Proteomes" id="UP000863257">
    <property type="component" value="Unassembled WGS sequence"/>
</dbReference>
<dbReference type="AlphaFoldDB" id="A0A8H9TH12"/>
<feature type="domain" description="DUF6795" evidence="2">
    <location>
        <begin position="48"/>
        <end position="150"/>
    </location>
</feature>
<reference evidence="3" key="1">
    <citation type="journal article" date="2018" name="Genome Biol.">
        <title>SKESA: strategic k-mer extension for scrupulous assemblies.</title>
        <authorList>
            <person name="Souvorov A."/>
            <person name="Agarwala R."/>
            <person name="Lipman D.J."/>
        </authorList>
    </citation>
    <scope>NUCLEOTIDE SEQUENCE</scope>
    <source>
        <strain evidence="3">BCW_3452</strain>
    </source>
</reference>
<evidence type="ECO:0000256" key="1">
    <source>
        <dbReference type="SAM" id="Phobius"/>
    </source>
</evidence>
<accession>A0A8H9TH12</accession>
<sequence>MILEGINIETRAFKINHLIITLFFLTISCQAYVMDIFKQDIYDLTPKIHGRIFNHGIPAINIEVTLEISALNDTKELKTHTNQNGEFFFESVSISTIKKPSMFDQKMVSTSLTIKNGVEYSYLWRSYLPGYNVLTFMSENLSNLICDINSKEKYFIFDAMKKNHDGYEIHTICDLHGALESGYVED</sequence>
<evidence type="ECO:0000313" key="3">
    <source>
        <dbReference type="EMBL" id="HAS8541899.1"/>
    </source>
</evidence>
<proteinExistence type="predicted"/>
<gene>
    <name evidence="3" type="ORF">I7730_19095</name>
</gene>
<protein>
    <recommendedName>
        <fullName evidence="2">DUF6795 domain-containing protein</fullName>
    </recommendedName>
</protein>
<dbReference type="InterPro" id="IPR046474">
    <property type="entry name" value="DUF6795"/>
</dbReference>
<keyword evidence="1" id="KW-0812">Transmembrane</keyword>
<feature type="transmembrane region" description="Helical" evidence="1">
    <location>
        <begin position="12"/>
        <end position="33"/>
    </location>
</feature>
<keyword evidence="1" id="KW-1133">Transmembrane helix</keyword>
<dbReference type="EMBL" id="DACRBY010000027">
    <property type="protein sequence ID" value="HAS8541899.1"/>
    <property type="molecule type" value="Genomic_DNA"/>
</dbReference>
<organism evidence="3">
    <name type="scientific">Vibrio vulnificus</name>
    <dbReference type="NCBI Taxonomy" id="672"/>
    <lineage>
        <taxon>Bacteria</taxon>
        <taxon>Pseudomonadati</taxon>
        <taxon>Pseudomonadota</taxon>
        <taxon>Gammaproteobacteria</taxon>
        <taxon>Vibrionales</taxon>
        <taxon>Vibrionaceae</taxon>
        <taxon>Vibrio</taxon>
    </lineage>
</organism>
<reference evidence="3" key="2">
    <citation type="submission" date="2019-01" db="EMBL/GenBank/DDBJ databases">
        <authorList>
            <consortium name="NCBI Pathogen Detection Project"/>
        </authorList>
    </citation>
    <scope>NUCLEOTIDE SEQUENCE</scope>
    <source>
        <strain evidence="3">BCW_3452</strain>
    </source>
</reference>
<name>A0A8H9TH12_VIBVL</name>
<comment type="caution">
    <text evidence="3">The sequence shown here is derived from an EMBL/GenBank/DDBJ whole genome shotgun (WGS) entry which is preliminary data.</text>
</comment>
<dbReference type="Pfam" id="PF20598">
    <property type="entry name" value="DUF6795"/>
    <property type="match status" value="1"/>
</dbReference>
<evidence type="ECO:0000259" key="2">
    <source>
        <dbReference type="Pfam" id="PF20598"/>
    </source>
</evidence>
<keyword evidence="1" id="KW-0472">Membrane</keyword>